<feature type="binding site" evidence="6">
    <location>
        <position position="110"/>
    </location>
    <ligand>
        <name>substrate</name>
    </ligand>
</feature>
<dbReference type="Gene3D" id="3.20.20.100">
    <property type="entry name" value="NADP-dependent oxidoreductase domain"/>
    <property type="match status" value="1"/>
</dbReference>
<feature type="compositionally biased region" description="Basic and acidic residues" evidence="8">
    <location>
        <begin position="271"/>
        <end position="284"/>
    </location>
</feature>
<evidence type="ECO:0000259" key="9">
    <source>
        <dbReference type="Pfam" id="PF00248"/>
    </source>
</evidence>
<dbReference type="PRINTS" id="PR00069">
    <property type="entry name" value="ALDKETRDTASE"/>
</dbReference>
<dbReference type="PROSITE" id="PS00798">
    <property type="entry name" value="ALDOKETO_REDUCTASE_1"/>
    <property type="match status" value="1"/>
</dbReference>
<feature type="active site" description="Proton donor" evidence="5">
    <location>
        <position position="52"/>
    </location>
</feature>
<feature type="region of interest" description="Disordered" evidence="8">
    <location>
        <begin position="270"/>
        <end position="291"/>
    </location>
</feature>
<reference evidence="10" key="2">
    <citation type="submission" date="2020-02" db="EMBL/GenBank/DDBJ databases">
        <authorList>
            <consortium name="NCBI Pathogen Detection Project"/>
        </authorList>
    </citation>
    <scope>NUCLEOTIDE SEQUENCE</scope>
    <source>
        <strain evidence="10">MA.BM_SE06/8</strain>
    </source>
</reference>
<proteinExistence type="inferred from homology"/>
<dbReference type="GO" id="GO:0016616">
    <property type="term" value="F:oxidoreductase activity, acting on the CH-OH group of donors, NAD or NADP as acceptor"/>
    <property type="evidence" value="ECO:0007669"/>
    <property type="project" value="UniProtKB-ARBA"/>
</dbReference>
<dbReference type="PROSITE" id="PS00063">
    <property type="entry name" value="ALDOKETO_REDUCTASE_3"/>
    <property type="match status" value="1"/>
</dbReference>
<dbReference type="InterPro" id="IPR036812">
    <property type="entry name" value="NAD(P)_OxRdtase_dom_sf"/>
</dbReference>
<dbReference type="PANTHER" id="PTHR43827:SF3">
    <property type="entry name" value="NADP-DEPENDENT OXIDOREDUCTASE DOMAIN-CONTAINING PROTEIN"/>
    <property type="match status" value="1"/>
</dbReference>
<dbReference type="InterPro" id="IPR018170">
    <property type="entry name" value="Aldo/ket_reductase_CS"/>
</dbReference>
<comment type="similarity">
    <text evidence="1">Belongs to the aldo/keto reductase family.</text>
</comment>
<evidence type="ECO:0000256" key="6">
    <source>
        <dbReference type="PIRSR" id="PIRSR000097-2"/>
    </source>
</evidence>
<accession>A0A763Z6A0</accession>
<organism evidence="10">
    <name type="scientific">Salmonella enterica</name>
    <name type="common">Salmonella choleraesuis</name>
    <dbReference type="NCBI Taxonomy" id="28901"/>
    <lineage>
        <taxon>Bacteria</taxon>
        <taxon>Pseudomonadati</taxon>
        <taxon>Pseudomonadota</taxon>
        <taxon>Gammaproteobacteria</taxon>
        <taxon>Enterobacterales</taxon>
        <taxon>Enterobacteriaceae</taxon>
        <taxon>Salmonella</taxon>
    </lineage>
</organism>
<dbReference type="SUPFAM" id="SSF51430">
    <property type="entry name" value="NAD(P)-linked oxidoreductase"/>
    <property type="match status" value="1"/>
</dbReference>
<evidence type="ECO:0000256" key="4">
    <source>
        <dbReference type="ARBA" id="ARBA00049445"/>
    </source>
</evidence>
<sequence>MPSAPVNFTLNNNVTMPAFGLGVFQSKPEETISSVRCALNLGYRLIDTAAAYNNEKQVGEALRSSDISRDEIFITTKLKPADYGYDSALKAFDSSMEKLGLEVLDLYLLHWPLPMQFETTLASWRAAERLLSEGRVRAIGVCNFRPPHLNNLIAASSVVPAVNQVELHPYLVQNELREANSAYDIVTQAWSPIGGVNRYWESGDDPLSDVVITQLAEKYARTPAQIILRWHLDRNVSVIPKSVNPGRIAENFAVYDFELSQEDIALIDSLDQNKRGGPDPDARMPGRPQSN</sequence>
<gene>
    <name evidence="10" type="ORF">G8382_004659</name>
</gene>
<evidence type="ECO:0000256" key="2">
    <source>
        <dbReference type="ARBA" id="ARBA00022857"/>
    </source>
</evidence>
<name>A0A763Z6A0_SALER</name>
<evidence type="ECO:0000313" key="10">
    <source>
        <dbReference type="EMBL" id="HAG4654680.1"/>
    </source>
</evidence>
<evidence type="ECO:0000256" key="7">
    <source>
        <dbReference type="PIRSR" id="PIRSR000097-3"/>
    </source>
</evidence>
<feature type="domain" description="NADP-dependent oxidoreductase" evidence="9">
    <location>
        <begin position="25"/>
        <end position="271"/>
    </location>
</feature>
<dbReference type="EMBL" id="DAAYKZ010000036">
    <property type="protein sequence ID" value="HAG4654680.1"/>
    <property type="molecule type" value="Genomic_DNA"/>
</dbReference>
<evidence type="ECO:0000256" key="3">
    <source>
        <dbReference type="ARBA" id="ARBA00023002"/>
    </source>
</evidence>
<keyword evidence="2" id="KW-0521">NADP</keyword>
<dbReference type="InterPro" id="IPR020471">
    <property type="entry name" value="AKR"/>
</dbReference>
<evidence type="ECO:0000256" key="1">
    <source>
        <dbReference type="ARBA" id="ARBA00007905"/>
    </source>
</evidence>
<dbReference type="Pfam" id="PF00248">
    <property type="entry name" value="Aldo_ket_red"/>
    <property type="match status" value="1"/>
</dbReference>
<feature type="site" description="Lowers pKa of active site Tyr" evidence="7">
    <location>
        <position position="77"/>
    </location>
</feature>
<reference evidence="10" key="1">
    <citation type="journal article" date="2018" name="Genome Biol.">
        <title>SKESA: strategic k-mer extension for scrupulous assemblies.</title>
        <authorList>
            <person name="Souvorov A."/>
            <person name="Agarwala R."/>
            <person name="Lipman D.J."/>
        </authorList>
    </citation>
    <scope>NUCLEOTIDE SEQUENCE</scope>
    <source>
        <strain evidence="10">MA.BM_SE06/8</strain>
    </source>
</reference>
<comment type="caution">
    <text evidence="10">The sequence shown here is derived from an EMBL/GenBank/DDBJ whole genome shotgun (WGS) entry which is preliminary data.</text>
</comment>
<evidence type="ECO:0000256" key="8">
    <source>
        <dbReference type="SAM" id="MobiDB-lite"/>
    </source>
</evidence>
<keyword evidence="3" id="KW-0560">Oxidoreductase</keyword>
<evidence type="ECO:0000256" key="5">
    <source>
        <dbReference type="PIRSR" id="PIRSR000097-1"/>
    </source>
</evidence>
<protein>
    <submittedName>
        <fullName evidence="10">Aldo/keto reductase</fullName>
    </submittedName>
</protein>
<dbReference type="PIRSF" id="PIRSF000097">
    <property type="entry name" value="AKR"/>
    <property type="match status" value="1"/>
</dbReference>
<dbReference type="FunFam" id="3.20.20.100:FF:000015">
    <property type="entry name" value="Oxidoreductase, aldo/keto reductase family"/>
    <property type="match status" value="1"/>
</dbReference>
<comment type="catalytic activity">
    <reaction evidence="4">
        <text>hydroxyacetone + NADP(+) = methylglyoxal + NADPH + H(+)</text>
        <dbReference type="Rhea" id="RHEA:27986"/>
        <dbReference type="ChEBI" id="CHEBI:15378"/>
        <dbReference type="ChEBI" id="CHEBI:17158"/>
        <dbReference type="ChEBI" id="CHEBI:27957"/>
        <dbReference type="ChEBI" id="CHEBI:57783"/>
        <dbReference type="ChEBI" id="CHEBI:58349"/>
    </reaction>
</comment>
<dbReference type="AlphaFoldDB" id="A0A763Z6A0"/>
<dbReference type="InterPro" id="IPR023210">
    <property type="entry name" value="NADP_OxRdtase_dom"/>
</dbReference>
<dbReference type="PANTHER" id="PTHR43827">
    <property type="entry name" value="2,5-DIKETO-D-GLUCONIC ACID REDUCTASE"/>
    <property type="match status" value="1"/>
</dbReference>